<sequence length="339" mass="37093">MAQKSNTDRAGLDAGPGQIEPLAIAASVAWVIVATFLFWLTWPDPAPADGFATAWFVLVALAIILPAALIWVAVAAARAVRNLRHELFQAQTSIDRLADMLASKSAAKEPAALQPAVPKAPPPPEPAPAPPTPPLAEAQQEAPVSQFASRREVSRLIVPRAAPQMPADQPVLAFDTPSEEARPPIARPDLVKALHFPNDENDTDGFGALRRALRDRDARKLVQASQDVLTLLSQEGIYMDDLRPAPVSADLWRRFAKGERGRSVEQLGAIRDQAYLSQLSRRTREDAIFRDAVHHFLRCYDQFLVTFAEDATDTDLLALAETRTSRAFMLLARTTGTFD</sequence>
<feature type="region of interest" description="Disordered" evidence="1">
    <location>
        <begin position="111"/>
        <end position="144"/>
    </location>
</feature>
<feature type="transmembrane region" description="Helical" evidence="2">
    <location>
        <begin position="54"/>
        <end position="77"/>
    </location>
</feature>
<keyword evidence="2" id="KW-1133">Transmembrane helix</keyword>
<keyword evidence="2" id="KW-0812">Transmembrane</keyword>
<dbReference type="OrthoDB" id="7833467at2"/>
<dbReference type="AlphaFoldDB" id="A0A1R3X5J2"/>
<gene>
    <name evidence="3" type="ORF">SAMN05421665_2179</name>
</gene>
<dbReference type="STRING" id="287098.SAMN05421665_2179"/>
<feature type="transmembrane region" description="Helical" evidence="2">
    <location>
        <begin position="21"/>
        <end position="42"/>
    </location>
</feature>
<dbReference type="EMBL" id="FTPR01000001">
    <property type="protein sequence ID" value="SIT85921.1"/>
    <property type="molecule type" value="Genomic_DNA"/>
</dbReference>
<keyword evidence="2" id="KW-0472">Membrane</keyword>
<evidence type="ECO:0000313" key="3">
    <source>
        <dbReference type="EMBL" id="SIT85921.1"/>
    </source>
</evidence>
<organism evidence="3 4">
    <name type="scientific">Yoonia rosea</name>
    <dbReference type="NCBI Taxonomy" id="287098"/>
    <lineage>
        <taxon>Bacteria</taxon>
        <taxon>Pseudomonadati</taxon>
        <taxon>Pseudomonadota</taxon>
        <taxon>Alphaproteobacteria</taxon>
        <taxon>Rhodobacterales</taxon>
        <taxon>Paracoccaceae</taxon>
        <taxon>Yoonia</taxon>
    </lineage>
</organism>
<evidence type="ECO:0000313" key="4">
    <source>
        <dbReference type="Proteomes" id="UP000186997"/>
    </source>
</evidence>
<name>A0A1R3X5J2_9RHOB</name>
<dbReference type="Proteomes" id="UP000186997">
    <property type="component" value="Unassembled WGS sequence"/>
</dbReference>
<evidence type="ECO:0000256" key="1">
    <source>
        <dbReference type="SAM" id="MobiDB-lite"/>
    </source>
</evidence>
<feature type="compositionally biased region" description="Pro residues" evidence="1">
    <location>
        <begin position="118"/>
        <end position="134"/>
    </location>
</feature>
<proteinExistence type="predicted"/>
<protein>
    <submittedName>
        <fullName evidence="3">Uncharacterized protein</fullName>
    </submittedName>
</protein>
<evidence type="ECO:0000256" key="2">
    <source>
        <dbReference type="SAM" id="Phobius"/>
    </source>
</evidence>
<reference evidence="4" key="1">
    <citation type="submission" date="2017-01" db="EMBL/GenBank/DDBJ databases">
        <authorList>
            <person name="Varghese N."/>
            <person name="Submissions S."/>
        </authorList>
    </citation>
    <scope>NUCLEOTIDE SEQUENCE [LARGE SCALE GENOMIC DNA]</scope>
    <source>
        <strain evidence="4">DSM 29591</strain>
    </source>
</reference>
<keyword evidence="4" id="KW-1185">Reference proteome</keyword>
<accession>A0A1R3X5J2</accession>
<dbReference type="RefSeq" id="WP_076659560.1">
    <property type="nucleotide sequence ID" value="NZ_FTPR01000001.1"/>
</dbReference>